<accession>A0A9P9IZ93</accession>
<dbReference type="OrthoDB" id="10453033at2759"/>
<proteinExistence type="predicted"/>
<organism evidence="1 2">
    <name type="scientific">Dactylonectria macrodidyma</name>
    <dbReference type="NCBI Taxonomy" id="307937"/>
    <lineage>
        <taxon>Eukaryota</taxon>
        <taxon>Fungi</taxon>
        <taxon>Dikarya</taxon>
        <taxon>Ascomycota</taxon>
        <taxon>Pezizomycotina</taxon>
        <taxon>Sordariomycetes</taxon>
        <taxon>Hypocreomycetidae</taxon>
        <taxon>Hypocreales</taxon>
        <taxon>Nectriaceae</taxon>
        <taxon>Dactylonectria</taxon>
    </lineage>
</organism>
<comment type="caution">
    <text evidence="1">The sequence shown here is derived from an EMBL/GenBank/DDBJ whole genome shotgun (WGS) entry which is preliminary data.</text>
</comment>
<name>A0A9P9IZ93_9HYPO</name>
<gene>
    <name evidence="1" type="ORF">EDB81DRAFT_858463</name>
</gene>
<dbReference type="AlphaFoldDB" id="A0A9P9IZ93"/>
<reference evidence="1" key="1">
    <citation type="journal article" date="2021" name="Nat. Commun.">
        <title>Genetic determinants of endophytism in the Arabidopsis root mycobiome.</title>
        <authorList>
            <person name="Mesny F."/>
            <person name="Miyauchi S."/>
            <person name="Thiergart T."/>
            <person name="Pickel B."/>
            <person name="Atanasova L."/>
            <person name="Karlsson M."/>
            <person name="Huettel B."/>
            <person name="Barry K.W."/>
            <person name="Haridas S."/>
            <person name="Chen C."/>
            <person name="Bauer D."/>
            <person name="Andreopoulos W."/>
            <person name="Pangilinan J."/>
            <person name="LaButti K."/>
            <person name="Riley R."/>
            <person name="Lipzen A."/>
            <person name="Clum A."/>
            <person name="Drula E."/>
            <person name="Henrissat B."/>
            <person name="Kohler A."/>
            <person name="Grigoriev I.V."/>
            <person name="Martin F.M."/>
            <person name="Hacquard S."/>
        </authorList>
    </citation>
    <scope>NUCLEOTIDE SEQUENCE</scope>
    <source>
        <strain evidence="1">MPI-CAGE-AT-0147</strain>
    </source>
</reference>
<evidence type="ECO:0000313" key="1">
    <source>
        <dbReference type="EMBL" id="KAH7136385.1"/>
    </source>
</evidence>
<dbReference type="EMBL" id="JAGMUV010000013">
    <property type="protein sequence ID" value="KAH7136385.1"/>
    <property type="molecule type" value="Genomic_DNA"/>
</dbReference>
<sequence length="383" mass="43244">MQFRLESDRGRLSPDTMYSDQYTASHLVHSEHGTMPCVVGKDPPSRGVSHPTLCVRRLIASVAVRDFERTRRDGFPQVVAGSWGQTSPGGWEIIEIAEEERHNSQHFEVADSKSVTIFIALPEKRLRQLIEMNGEDLESLPKTNSTIRRLSAILRLSNLIVSSNPNFRASFCHTLDLRYHETRLLIRWDMEYMSTKGAVHFRLGKLKELFENIEAKRQSDSKCPLPSLCGIAVCVTIPWTNYSHWAQGYTTDDALDTLWEQGIVATLPVLVKVHNNTVEPHVWCPAGLNNGPGTRWREVHAIIQEYVHPGLPPETGNSSSETRFIVVVYKTGDPSEWIEVVQSTLSHNPGQMLKPYQLSPNGMCIDVDDLARHCQEEIKIARG</sequence>
<evidence type="ECO:0000313" key="2">
    <source>
        <dbReference type="Proteomes" id="UP000738349"/>
    </source>
</evidence>
<dbReference type="Proteomes" id="UP000738349">
    <property type="component" value="Unassembled WGS sequence"/>
</dbReference>
<protein>
    <submittedName>
        <fullName evidence="1">Uncharacterized protein</fullName>
    </submittedName>
</protein>
<keyword evidence="2" id="KW-1185">Reference proteome</keyword>